<sequence length="415" mass="46502">MMNKILYEKNNFYPWLICFSGLLILVVINGLTTTSLSVFDKVFINEFHWKRDELKLRESITNSVTLFFILVSGIIIDKIRVKKMMLFGSFVLAVALFSYSFVTNKYQAYFIHFLLGLSMITAGSVSCIILVSSWFKEKKGLALGIVLIGTSLGSAIFSPFNHYLLCEFGWRQSFMILAAFPALILVYIYFVVENSPSDISVKALGNENTTSNLLIEGMTYQEATRTHLFWLICLCGFITFYCLVGTIANVFLHLVGLGFTETRASFYLSLYFIMAGLAKLFISIFSDYINPYLVFSICCIMMMMGCFGLSMMNTQFIFPSIALMAISWGGIYSLYNLIAIKTFGLAAAGKINGTINMFEGGGSLLGPVMTGLVFSINHSYQLAFTINAGLMFIVLILSLRFKAFMLKLQKPISPQ</sequence>
<comment type="caution">
    <text evidence="6">The sequence shown here is derived from an EMBL/GenBank/DDBJ whole genome shotgun (WGS) entry which is preliminary data.</text>
</comment>
<feature type="transmembrane region" description="Helical" evidence="4">
    <location>
        <begin position="12"/>
        <end position="39"/>
    </location>
</feature>
<feature type="transmembrane region" description="Helical" evidence="4">
    <location>
        <begin position="172"/>
        <end position="192"/>
    </location>
</feature>
<dbReference type="Gene3D" id="1.20.1250.20">
    <property type="entry name" value="MFS general substrate transporter like domains"/>
    <property type="match status" value="2"/>
</dbReference>
<dbReference type="InterPro" id="IPR011701">
    <property type="entry name" value="MFS"/>
</dbReference>
<evidence type="ECO:0000256" key="1">
    <source>
        <dbReference type="ARBA" id="ARBA00022692"/>
    </source>
</evidence>
<dbReference type="SUPFAM" id="SSF103473">
    <property type="entry name" value="MFS general substrate transporter"/>
    <property type="match status" value="1"/>
</dbReference>
<dbReference type="PANTHER" id="PTHR11360">
    <property type="entry name" value="MONOCARBOXYLATE TRANSPORTER"/>
    <property type="match status" value="1"/>
</dbReference>
<proteinExistence type="predicted"/>
<feature type="transmembrane region" description="Helical" evidence="4">
    <location>
        <begin position="59"/>
        <end position="77"/>
    </location>
</feature>
<keyword evidence="2 4" id="KW-1133">Transmembrane helix</keyword>
<feature type="transmembrane region" description="Helical" evidence="4">
    <location>
        <begin position="382"/>
        <end position="401"/>
    </location>
</feature>
<keyword evidence="3 4" id="KW-0472">Membrane</keyword>
<keyword evidence="1 4" id="KW-0812">Transmembrane</keyword>
<feature type="transmembrane region" description="Helical" evidence="4">
    <location>
        <begin position="140"/>
        <end position="160"/>
    </location>
</feature>
<dbReference type="InterPro" id="IPR020846">
    <property type="entry name" value="MFS_dom"/>
</dbReference>
<dbReference type="Pfam" id="PF07690">
    <property type="entry name" value="MFS_1"/>
    <property type="match status" value="1"/>
</dbReference>
<gene>
    <name evidence="6" type="ORF">VB776_01065</name>
</gene>
<feature type="transmembrane region" description="Helical" evidence="4">
    <location>
        <begin position="108"/>
        <end position="131"/>
    </location>
</feature>
<dbReference type="RefSeq" id="WP_323325154.1">
    <property type="nucleotide sequence ID" value="NZ_JAYGIL010000002.1"/>
</dbReference>
<evidence type="ECO:0000259" key="5">
    <source>
        <dbReference type="PROSITE" id="PS50850"/>
    </source>
</evidence>
<feature type="domain" description="Major facilitator superfamily (MFS) profile" evidence="5">
    <location>
        <begin position="18"/>
        <end position="406"/>
    </location>
</feature>
<feature type="transmembrane region" description="Helical" evidence="4">
    <location>
        <begin position="84"/>
        <end position="102"/>
    </location>
</feature>
<feature type="transmembrane region" description="Helical" evidence="4">
    <location>
        <begin position="316"/>
        <end position="335"/>
    </location>
</feature>
<protein>
    <submittedName>
        <fullName evidence="6">MFS transporter</fullName>
    </submittedName>
</protein>
<dbReference type="InterPro" id="IPR050327">
    <property type="entry name" value="Proton-linked_MCT"/>
</dbReference>
<feature type="transmembrane region" description="Helical" evidence="4">
    <location>
        <begin position="264"/>
        <end position="285"/>
    </location>
</feature>
<evidence type="ECO:0000313" key="6">
    <source>
        <dbReference type="EMBL" id="MEA5401484.1"/>
    </source>
</evidence>
<feature type="transmembrane region" description="Helical" evidence="4">
    <location>
        <begin position="292"/>
        <end position="310"/>
    </location>
</feature>
<accession>A0ABU5RZ82</accession>
<evidence type="ECO:0000313" key="7">
    <source>
        <dbReference type="Proteomes" id="UP001303899"/>
    </source>
</evidence>
<dbReference type="PANTHER" id="PTHR11360:SF284">
    <property type="entry name" value="EG:103B4.3 PROTEIN-RELATED"/>
    <property type="match status" value="1"/>
</dbReference>
<reference evidence="6 7" key="1">
    <citation type="submission" date="2023-12" db="EMBL/GenBank/DDBJ databases">
        <title>Novel species of the genus Arcicella isolated from rivers.</title>
        <authorList>
            <person name="Lu H."/>
        </authorList>
    </citation>
    <scope>NUCLEOTIDE SEQUENCE [LARGE SCALE GENOMIC DNA]</scope>
    <source>
        <strain evidence="6 7">DC2W</strain>
    </source>
</reference>
<organism evidence="6 7">
    <name type="scientific">Arcicella gelida</name>
    <dbReference type="NCBI Taxonomy" id="2984195"/>
    <lineage>
        <taxon>Bacteria</taxon>
        <taxon>Pseudomonadati</taxon>
        <taxon>Bacteroidota</taxon>
        <taxon>Cytophagia</taxon>
        <taxon>Cytophagales</taxon>
        <taxon>Flectobacillaceae</taxon>
        <taxon>Arcicella</taxon>
    </lineage>
</organism>
<feature type="transmembrane region" description="Helical" evidence="4">
    <location>
        <begin position="228"/>
        <end position="252"/>
    </location>
</feature>
<name>A0ABU5RZ82_9BACT</name>
<dbReference type="InterPro" id="IPR036259">
    <property type="entry name" value="MFS_trans_sf"/>
</dbReference>
<evidence type="ECO:0000256" key="2">
    <source>
        <dbReference type="ARBA" id="ARBA00022989"/>
    </source>
</evidence>
<feature type="transmembrane region" description="Helical" evidence="4">
    <location>
        <begin position="356"/>
        <end position="376"/>
    </location>
</feature>
<evidence type="ECO:0000256" key="3">
    <source>
        <dbReference type="ARBA" id="ARBA00023136"/>
    </source>
</evidence>
<evidence type="ECO:0000256" key="4">
    <source>
        <dbReference type="SAM" id="Phobius"/>
    </source>
</evidence>
<dbReference type="EMBL" id="JAYGIL010000002">
    <property type="protein sequence ID" value="MEA5401484.1"/>
    <property type="molecule type" value="Genomic_DNA"/>
</dbReference>
<dbReference type="Proteomes" id="UP001303899">
    <property type="component" value="Unassembled WGS sequence"/>
</dbReference>
<keyword evidence="7" id="KW-1185">Reference proteome</keyword>
<dbReference type="PROSITE" id="PS50850">
    <property type="entry name" value="MFS"/>
    <property type="match status" value="1"/>
</dbReference>